<dbReference type="Gene3D" id="3.30.60.30">
    <property type="match status" value="2"/>
</dbReference>
<dbReference type="Proteomes" id="UP000242188">
    <property type="component" value="Unassembled WGS sequence"/>
</dbReference>
<dbReference type="InterPro" id="IPR002350">
    <property type="entry name" value="Kazal_dom"/>
</dbReference>
<dbReference type="Pfam" id="PF00050">
    <property type="entry name" value="Kazal_1"/>
    <property type="match status" value="1"/>
</dbReference>
<dbReference type="InterPro" id="IPR053265">
    <property type="entry name" value="Serpin"/>
</dbReference>
<dbReference type="EMBL" id="NEDP02005539">
    <property type="protein sequence ID" value="OWF39175.1"/>
    <property type="molecule type" value="Genomic_DNA"/>
</dbReference>
<organism evidence="3 4">
    <name type="scientific">Mizuhopecten yessoensis</name>
    <name type="common">Japanese scallop</name>
    <name type="synonym">Patinopecten yessoensis</name>
    <dbReference type="NCBI Taxonomy" id="6573"/>
    <lineage>
        <taxon>Eukaryota</taxon>
        <taxon>Metazoa</taxon>
        <taxon>Spiralia</taxon>
        <taxon>Lophotrochozoa</taxon>
        <taxon>Mollusca</taxon>
        <taxon>Bivalvia</taxon>
        <taxon>Autobranchia</taxon>
        <taxon>Pteriomorphia</taxon>
        <taxon>Pectinida</taxon>
        <taxon>Pectinoidea</taxon>
        <taxon>Pectinidae</taxon>
        <taxon>Mizuhopecten</taxon>
    </lineage>
</organism>
<keyword evidence="4" id="KW-1185">Reference proteome</keyword>
<evidence type="ECO:0000313" key="3">
    <source>
        <dbReference type="EMBL" id="OWF39175.1"/>
    </source>
</evidence>
<gene>
    <name evidence="3" type="ORF">KP79_PYT07178</name>
</gene>
<dbReference type="SUPFAM" id="SSF100895">
    <property type="entry name" value="Kazal-type serine protease inhibitors"/>
    <property type="match status" value="2"/>
</dbReference>
<dbReference type="PROSITE" id="PS51465">
    <property type="entry name" value="KAZAL_2"/>
    <property type="match status" value="2"/>
</dbReference>
<evidence type="ECO:0000259" key="2">
    <source>
        <dbReference type="PROSITE" id="PS51465"/>
    </source>
</evidence>
<reference evidence="3 4" key="1">
    <citation type="journal article" date="2017" name="Nat. Ecol. Evol.">
        <title>Scallop genome provides insights into evolution of bilaterian karyotype and development.</title>
        <authorList>
            <person name="Wang S."/>
            <person name="Zhang J."/>
            <person name="Jiao W."/>
            <person name="Li J."/>
            <person name="Xun X."/>
            <person name="Sun Y."/>
            <person name="Guo X."/>
            <person name="Huan P."/>
            <person name="Dong B."/>
            <person name="Zhang L."/>
            <person name="Hu X."/>
            <person name="Sun X."/>
            <person name="Wang J."/>
            <person name="Zhao C."/>
            <person name="Wang Y."/>
            <person name="Wang D."/>
            <person name="Huang X."/>
            <person name="Wang R."/>
            <person name="Lv J."/>
            <person name="Li Y."/>
            <person name="Zhang Z."/>
            <person name="Liu B."/>
            <person name="Lu W."/>
            <person name="Hui Y."/>
            <person name="Liang J."/>
            <person name="Zhou Z."/>
            <person name="Hou R."/>
            <person name="Li X."/>
            <person name="Liu Y."/>
            <person name="Li H."/>
            <person name="Ning X."/>
            <person name="Lin Y."/>
            <person name="Zhao L."/>
            <person name="Xing Q."/>
            <person name="Dou J."/>
            <person name="Li Y."/>
            <person name="Mao J."/>
            <person name="Guo H."/>
            <person name="Dou H."/>
            <person name="Li T."/>
            <person name="Mu C."/>
            <person name="Jiang W."/>
            <person name="Fu Q."/>
            <person name="Fu X."/>
            <person name="Miao Y."/>
            <person name="Liu J."/>
            <person name="Yu Q."/>
            <person name="Li R."/>
            <person name="Liao H."/>
            <person name="Li X."/>
            <person name="Kong Y."/>
            <person name="Jiang Z."/>
            <person name="Chourrout D."/>
            <person name="Li R."/>
            <person name="Bao Z."/>
        </authorList>
    </citation>
    <scope>NUCLEOTIDE SEQUENCE [LARGE SCALE GENOMIC DNA]</scope>
    <source>
        <strain evidence="3 4">PY_sf001</strain>
    </source>
</reference>
<dbReference type="PANTHER" id="PTHR21131:SF0">
    <property type="entry name" value="GEO10195P1-RELATED"/>
    <property type="match status" value="1"/>
</dbReference>
<dbReference type="STRING" id="6573.A0A210PRQ0"/>
<dbReference type="SMART" id="SM00280">
    <property type="entry name" value="KAZAL"/>
    <property type="match status" value="2"/>
</dbReference>
<accession>A0A210PRQ0</accession>
<protein>
    <submittedName>
        <fullName evidence="3">Thrombin inhibitor rhodniin</fullName>
    </submittedName>
</protein>
<feature type="domain" description="Kazal-like" evidence="2">
    <location>
        <begin position="68"/>
        <end position="109"/>
    </location>
</feature>
<dbReference type="InterPro" id="IPR036058">
    <property type="entry name" value="Kazal_dom_sf"/>
</dbReference>
<dbReference type="CDD" id="cd00104">
    <property type="entry name" value="KAZAL_FS"/>
    <property type="match status" value="1"/>
</dbReference>
<dbReference type="AlphaFoldDB" id="A0A210PRQ0"/>
<feature type="domain" description="Kazal-like" evidence="2">
    <location>
        <begin position="22"/>
        <end position="67"/>
    </location>
</feature>
<sequence>MKLTLVIFAVCVSVALTATVDEEPDRECACSMDFKPVCGTDRITYGNDCMRNCKNNIHLLHEGECEEEDECVCNQDYRPVCGDDDVTYSNDCSRECAGVNNVHEGSCDSK</sequence>
<feature type="chain" id="PRO_5012487847" evidence="1">
    <location>
        <begin position="18"/>
        <end position="110"/>
    </location>
</feature>
<comment type="caution">
    <text evidence="3">The sequence shown here is derived from an EMBL/GenBank/DDBJ whole genome shotgun (WGS) entry which is preliminary data.</text>
</comment>
<dbReference type="PROSITE" id="PS00282">
    <property type="entry name" value="KAZAL_1"/>
    <property type="match status" value="2"/>
</dbReference>
<evidence type="ECO:0000256" key="1">
    <source>
        <dbReference type="SAM" id="SignalP"/>
    </source>
</evidence>
<proteinExistence type="predicted"/>
<name>A0A210PRQ0_MIZYE</name>
<feature type="signal peptide" evidence="1">
    <location>
        <begin position="1"/>
        <end position="17"/>
    </location>
</feature>
<dbReference type="PANTHER" id="PTHR21131">
    <property type="entry name" value="SERINE-TYPE ENDOPEPTIDASE INHIBITOR"/>
    <property type="match status" value="1"/>
</dbReference>
<dbReference type="Pfam" id="PF07648">
    <property type="entry name" value="Kazal_2"/>
    <property type="match status" value="1"/>
</dbReference>
<evidence type="ECO:0000313" key="4">
    <source>
        <dbReference type="Proteomes" id="UP000242188"/>
    </source>
</evidence>
<dbReference type="OrthoDB" id="126772at2759"/>
<keyword evidence="1" id="KW-0732">Signal</keyword>